<accession>A0A8S5P103</accession>
<name>A0A8S5P103_9CAUD</name>
<reference evidence="1" key="1">
    <citation type="journal article" date="2021" name="Proc. Natl. Acad. Sci. U.S.A.">
        <title>A Catalog of Tens of Thousands of Viruses from Human Metagenomes Reveals Hidden Associations with Chronic Diseases.</title>
        <authorList>
            <person name="Tisza M.J."/>
            <person name="Buck C.B."/>
        </authorList>
    </citation>
    <scope>NUCLEOTIDE SEQUENCE</scope>
    <source>
        <strain evidence="1">CtLnO19</strain>
    </source>
</reference>
<proteinExistence type="predicted"/>
<evidence type="ECO:0000313" key="1">
    <source>
        <dbReference type="EMBL" id="DAE00349.1"/>
    </source>
</evidence>
<protein>
    <submittedName>
        <fullName evidence="1">Uncharacterized protein</fullName>
    </submittedName>
</protein>
<dbReference type="EMBL" id="BK015301">
    <property type="protein sequence ID" value="DAE00349.1"/>
    <property type="molecule type" value="Genomic_DNA"/>
</dbReference>
<organism evidence="1">
    <name type="scientific">Myoviridae sp. ctLnO19</name>
    <dbReference type="NCBI Taxonomy" id="2825085"/>
    <lineage>
        <taxon>Viruses</taxon>
        <taxon>Duplodnaviria</taxon>
        <taxon>Heunggongvirae</taxon>
        <taxon>Uroviricota</taxon>
        <taxon>Caudoviricetes</taxon>
    </lineage>
</organism>
<sequence>MAKFVYDTRKSGMENLNRLFIDANIPEELLDEVEIVDAPKDSSASEFNSYTNKVGNTALKVKYSGELAELTGKTANVHFYDRVLPIPDPWKNQVMLIQDTELKNVSLDTYLRDRFYRDGYPFVGETLGYQVEGTSGILNYGRNTVLITAPYRSYGLLGEARLTVQYLVDLNNKQTKVVALINPFLTQDLVVRKDGFSVLSSQVYATLAETKKHILDRYLKETYGISRTKAIKEELQANNIELVEETNFRHQLQAPANREQELEKTISEQYTGSYLYKFSHDIQETENNQVVGNIRLMMVKEHIGRLAADSGKYDLGVNEAYRFRSKGVRSFVFDRDNTKVAKIKMTLGEFDTADKAFEQAKEVIKLYFNPIPENYLNIQRDLVSGNTIEASVLPTSEISDYVTGEIAVEITYQQAGVRPPQPQNLVVKTNLNGFEGISLV</sequence>